<organism evidence="3 4">
    <name type="scientific">Metarhizium robertsii</name>
    <dbReference type="NCBI Taxonomy" id="568076"/>
    <lineage>
        <taxon>Eukaryota</taxon>
        <taxon>Fungi</taxon>
        <taxon>Dikarya</taxon>
        <taxon>Ascomycota</taxon>
        <taxon>Pezizomycotina</taxon>
        <taxon>Sordariomycetes</taxon>
        <taxon>Hypocreomycetidae</taxon>
        <taxon>Hypocreales</taxon>
        <taxon>Clavicipitaceae</taxon>
        <taxon>Metarhizium</taxon>
    </lineage>
</organism>
<protein>
    <submittedName>
        <fullName evidence="3">NADH(P)-binding domain protein</fullName>
    </submittedName>
</protein>
<dbReference type="InterPro" id="IPR051606">
    <property type="entry name" value="Polyketide_Oxido-like"/>
</dbReference>
<dbReference type="Pfam" id="PF13460">
    <property type="entry name" value="NAD_binding_10"/>
    <property type="match status" value="1"/>
</dbReference>
<evidence type="ECO:0000313" key="4">
    <source>
        <dbReference type="Proteomes" id="UP000030151"/>
    </source>
</evidence>
<dbReference type="eggNOG" id="ENOG502S3UW">
    <property type="taxonomic scope" value="Eukaryota"/>
</dbReference>
<comment type="similarity">
    <text evidence="1">Belongs to the avfA family.</text>
</comment>
<dbReference type="InterPro" id="IPR016040">
    <property type="entry name" value="NAD(P)-bd_dom"/>
</dbReference>
<dbReference type="InterPro" id="IPR036291">
    <property type="entry name" value="NAD(P)-bd_dom_sf"/>
</dbReference>
<dbReference type="OrthoDB" id="63935at2759"/>
<accession>A0A0A1V785</accession>
<feature type="domain" description="NAD(P)-binding" evidence="2">
    <location>
        <begin position="12"/>
        <end position="226"/>
    </location>
</feature>
<comment type="caution">
    <text evidence="3">The sequence shown here is derived from an EMBL/GenBank/DDBJ whole genome shotgun (WGS) entry which is preliminary data.</text>
</comment>
<proteinExistence type="inferred from homology"/>
<dbReference type="PANTHER" id="PTHR43355:SF2">
    <property type="entry name" value="FLAVIN REDUCTASE (NADPH)"/>
    <property type="match status" value="1"/>
</dbReference>
<evidence type="ECO:0000313" key="3">
    <source>
        <dbReference type="EMBL" id="EXV06102.1"/>
    </source>
</evidence>
<evidence type="ECO:0000259" key="2">
    <source>
        <dbReference type="Pfam" id="PF13460"/>
    </source>
</evidence>
<dbReference type="PANTHER" id="PTHR43355">
    <property type="entry name" value="FLAVIN REDUCTASE (NADPH)"/>
    <property type="match status" value="1"/>
</dbReference>
<reference evidence="3 4" key="1">
    <citation type="submission" date="2014-02" db="EMBL/GenBank/DDBJ databases">
        <title>The genome sequence of the entomopathogenic fungus Metarhizium robertsii ARSEF 2575.</title>
        <authorList>
            <person name="Giuliano Garisto Donzelli B."/>
            <person name="Roe B.A."/>
            <person name="Macmil S.L."/>
            <person name="Krasnoff S.B."/>
            <person name="Gibson D.M."/>
        </authorList>
    </citation>
    <scope>NUCLEOTIDE SEQUENCE [LARGE SCALE GENOMIC DNA]</scope>
    <source>
        <strain evidence="3 4">ARSEF 2575</strain>
    </source>
</reference>
<name>A0A0A1V785_9HYPO</name>
<dbReference type="GO" id="GO:0004074">
    <property type="term" value="F:biliverdin reductase [NAD(P)H] activity"/>
    <property type="evidence" value="ECO:0007669"/>
    <property type="project" value="TreeGrafter"/>
</dbReference>
<dbReference type="Proteomes" id="UP000030151">
    <property type="component" value="Unassembled WGS sequence"/>
</dbReference>
<dbReference type="EMBL" id="JELW01000001">
    <property type="protein sequence ID" value="EXV06102.1"/>
    <property type="molecule type" value="Genomic_DNA"/>
</dbReference>
<sequence>MSTSTQTIAFIGATGGCGLSALKRSVAAGYTCVALCRTPAKLEAHFPDKPSNLILKQGNAHDAAAVGEVLLRPSDPAAMVDAVSFSIGGSVSASLTMDDPDVCKKGVAALFEALGALRSRGVAGRPLLAVISTTGISAHGRDVPLLFVPLYHVGLKAPHADKRVAEQALFGSGERFVLVRPSLLLDGEKPDRKIRVHVESEKGVEHKEVGYFISREDVGRWMFENLLQDACHTEKYERKAVGLTW</sequence>
<dbReference type="Gene3D" id="3.40.50.720">
    <property type="entry name" value="NAD(P)-binding Rossmann-like Domain"/>
    <property type="match status" value="1"/>
</dbReference>
<dbReference type="GO" id="GO:0042602">
    <property type="term" value="F:riboflavin reductase (NADPH) activity"/>
    <property type="evidence" value="ECO:0007669"/>
    <property type="project" value="TreeGrafter"/>
</dbReference>
<gene>
    <name evidence="3" type="ORF">X797_000819</name>
</gene>
<dbReference type="AlphaFoldDB" id="A0A0A1V785"/>
<evidence type="ECO:0000256" key="1">
    <source>
        <dbReference type="ARBA" id="ARBA00038376"/>
    </source>
</evidence>
<dbReference type="HOGENOM" id="CLU_066707_0_0_1"/>
<dbReference type="SUPFAM" id="SSF51735">
    <property type="entry name" value="NAD(P)-binding Rossmann-fold domains"/>
    <property type="match status" value="1"/>
</dbReference>